<name>A0A8S3XFS8_PARAO</name>
<dbReference type="Proteomes" id="UP000691718">
    <property type="component" value="Unassembled WGS sequence"/>
</dbReference>
<dbReference type="AlphaFoldDB" id="A0A8S3XFS8"/>
<accession>A0A8S3XFS8</accession>
<organism evidence="1 2">
    <name type="scientific">Parnassius apollo</name>
    <name type="common">Apollo butterfly</name>
    <name type="synonym">Papilio apollo</name>
    <dbReference type="NCBI Taxonomy" id="110799"/>
    <lineage>
        <taxon>Eukaryota</taxon>
        <taxon>Metazoa</taxon>
        <taxon>Ecdysozoa</taxon>
        <taxon>Arthropoda</taxon>
        <taxon>Hexapoda</taxon>
        <taxon>Insecta</taxon>
        <taxon>Pterygota</taxon>
        <taxon>Neoptera</taxon>
        <taxon>Endopterygota</taxon>
        <taxon>Lepidoptera</taxon>
        <taxon>Glossata</taxon>
        <taxon>Ditrysia</taxon>
        <taxon>Papilionoidea</taxon>
        <taxon>Papilionidae</taxon>
        <taxon>Parnassiinae</taxon>
        <taxon>Parnassini</taxon>
        <taxon>Parnassius</taxon>
        <taxon>Parnassius</taxon>
    </lineage>
</organism>
<keyword evidence="2" id="KW-1185">Reference proteome</keyword>
<dbReference type="PANTHER" id="PTHR19446">
    <property type="entry name" value="REVERSE TRANSCRIPTASES"/>
    <property type="match status" value="1"/>
</dbReference>
<gene>
    <name evidence="1" type="ORF">PAPOLLO_LOCUS16716</name>
</gene>
<dbReference type="OrthoDB" id="425681at2759"/>
<proteinExistence type="predicted"/>
<evidence type="ECO:0000313" key="2">
    <source>
        <dbReference type="Proteomes" id="UP000691718"/>
    </source>
</evidence>
<comment type="caution">
    <text evidence="1">The sequence shown here is derived from an EMBL/GenBank/DDBJ whole genome shotgun (WGS) entry which is preliminary data.</text>
</comment>
<evidence type="ECO:0000313" key="1">
    <source>
        <dbReference type="EMBL" id="CAG5017738.1"/>
    </source>
</evidence>
<protein>
    <submittedName>
        <fullName evidence="1">(apollo) hypothetical protein</fullName>
    </submittedName>
</protein>
<reference evidence="1" key="1">
    <citation type="submission" date="2021-04" db="EMBL/GenBank/DDBJ databases">
        <authorList>
            <person name="Tunstrom K."/>
        </authorList>
    </citation>
    <scope>NUCLEOTIDE SEQUENCE</scope>
</reference>
<dbReference type="EMBL" id="CAJQZP010001125">
    <property type="protein sequence ID" value="CAG5017738.1"/>
    <property type="molecule type" value="Genomic_DNA"/>
</dbReference>
<sequence>MREKMKERYKLQKVHAKTIEEVRERCRIEADERLSHNFRENSKLFWKEVGGSRSGATALRMNKVLTRTNDVLSEKSDVMQRWSEFYREMYACHDLSEGSGGDAVTGTPDTDLDDTEVISMKEIERAIRSLKCGKAAGLDRVTAEMVKYGGTRVWDSFHLLCNLCWRTGDVPDDWRSAVIVPLYKSKGSHLELDQFSM</sequence>